<dbReference type="SUPFAM" id="SSF53474">
    <property type="entry name" value="alpha/beta-Hydrolases"/>
    <property type="match status" value="1"/>
</dbReference>
<gene>
    <name evidence="3" type="ORF">BD809_10826</name>
</gene>
<evidence type="ECO:0000256" key="1">
    <source>
        <dbReference type="ARBA" id="ARBA00008645"/>
    </source>
</evidence>
<dbReference type="OrthoDB" id="9780932at2"/>
<evidence type="ECO:0000259" key="2">
    <source>
        <dbReference type="Pfam" id="PF12697"/>
    </source>
</evidence>
<dbReference type="Proteomes" id="UP000324376">
    <property type="component" value="Unassembled WGS sequence"/>
</dbReference>
<sequence length="265" mass="29306">MGDVLKRNNVQISGKGEQPMLFVHGFGCDQNMWRLMVPSFDEDYKIVLIDLVGAGDSDLSAYHPEKYASLHGYAQDVVEVCQILNLKEVIFVGHSVSAMIGALADIQAPGLFSKLIMIGPSPCYINNADYVGGFDRNDIEELLQTMESNYLGWSAALAPSIMGNSDRPELGEELTESFCKMEPTIAQYFARVTFLSDNRKDLKNVKAHSLIIQCSDDMIAPEVVGMYTHQAITNSEYKKLNATGHCPHMSAPTETTAVIRQFLSK</sequence>
<dbReference type="PANTHER" id="PTHR43039">
    <property type="entry name" value="ESTERASE-RELATED"/>
    <property type="match status" value="1"/>
</dbReference>
<evidence type="ECO:0000313" key="4">
    <source>
        <dbReference type="Proteomes" id="UP000324376"/>
    </source>
</evidence>
<proteinExistence type="inferred from homology"/>
<feature type="domain" description="AB hydrolase-1" evidence="2">
    <location>
        <begin position="21"/>
        <end position="255"/>
    </location>
</feature>
<comment type="similarity">
    <text evidence="1">Belongs to the AB hydrolase superfamily.</text>
</comment>
<dbReference type="Pfam" id="PF12697">
    <property type="entry name" value="Abhydrolase_6"/>
    <property type="match status" value="1"/>
</dbReference>
<evidence type="ECO:0000313" key="3">
    <source>
        <dbReference type="EMBL" id="TYP71616.1"/>
    </source>
</evidence>
<keyword evidence="4" id="KW-1185">Reference proteome</keyword>
<name>A0A5S5BZH7_9FLAO</name>
<dbReference type="RefSeq" id="WP_148783218.1">
    <property type="nucleotide sequence ID" value="NZ_VNHU01000008.1"/>
</dbReference>
<protein>
    <submittedName>
        <fullName evidence="3">Sigma-B regulation protein RsbQ</fullName>
    </submittedName>
</protein>
<dbReference type="Gene3D" id="3.40.50.1820">
    <property type="entry name" value="alpha/beta hydrolase"/>
    <property type="match status" value="1"/>
</dbReference>
<dbReference type="EMBL" id="VNHU01000008">
    <property type="protein sequence ID" value="TYP71616.1"/>
    <property type="molecule type" value="Genomic_DNA"/>
</dbReference>
<dbReference type="AlphaFoldDB" id="A0A5S5BZH7"/>
<accession>A0A5S5BZH7</accession>
<comment type="caution">
    <text evidence="3">The sequence shown here is derived from an EMBL/GenBank/DDBJ whole genome shotgun (WGS) entry which is preliminary data.</text>
</comment>
<dbReference type="InterPro" id="IPR000073">
    <property type="entry name" value="AB_hydrolase_1"/>
</dbReference>
<dbReference type="InterPro" id="IPR029058">
    <property type="entry name" value="AB_hydrolase_fold"/>
</dbReference>
<organism evidence="3 4">
    <name type="scientific">Aquimarina intermedia</name>
    <dbReference type="NCBI Taxonomy" id="350814"/>
    <lineage>
        <taxon>Bacteria</taxon>
        <taxon>Pseudomonadati</taxon>
        <taxon>Bacteroidota</taxon>
        <taxon>Flavobacteriia</taxon>
        <taxon>Flavobacteriales</taxon>
        <taxon>Flavobacteriaceae</taxon>
        <taxon>Aquimarina</taxon>
    </lineage>
</organism>
<reference evidence="3 4" key="1">
    <citation type="submission" date="2019-07" db="EMBL/GenBank/DDBJ databases">
        <title>Genomic Encyclopedia of Archaeal and Bacterial Type Strains, Phase II (KMG-II): from individual species to whole genera.</title>
        <authorList>
            <person name="Goeker M."/>
        </authorList>
    </citation>
    <scope>NUCLEOTIDE SEQUENCE [LARGE SCALE GENOMIC DNA]</scope>
    <source>
        <strain evidence="3 4">DSM 17527</strain>
    </source>
</reference>